<gene>
    <name evidence="10" type="ORF">GTQ45_01645</name>
</gene>
<dbReference type="InterPro" id="IPR017918">
    <property type="entry name" value="N-reg_PII_CS"/>
</dbReference>
<organism evidence="10 11">
    <name type="scientific">Pyruvatibacter mobilis</name>
    <dbReference type="NCBI Taxonomy" id="1712261"/>
    <lineage>
        <taxon>Bacteria</taxon>
        <taxon>Pseudomonadati</taxon>
        <taxon>Pseudomonadota</taxon>
        <taxon>Alphaproteobacteria</taxon>
        <taxon>Hyphomicrobiales</taxon>
        <taxon>Parvibaculaceae</taxon>
        <taxon>Pyruvatibacter</taxon>
    </lineage>
</organism>
<dbReference type="PROSITE" id="PS51343">
    <property type="entry name" value="PII_GLNB_DOM"/>
    <property type="match status" value="1"/>
</dbReference>
<evidence type="ECO:0000256" key="8">
    <source>
        <dbReference type="PIRSR" id="PIRSR602187-50"/>
    </source>
</evidence>
<evidence type="ECO:0000256" key="4">
    <source>
        <dbReference type="ARBA" id="ARBA00022741"/>
    </source>
</evidence>
<evidence type="ECO:0000256" key="5">
    <source>
        <dbReference type="ARBA" id="ARBA00023015"/>
    </source>
</evidence>
<dbReference type="GO" id="GO:0005829">
    <property type="term" value="C:cytosol"/>
    <property type="evidence" value="ECO:0007669"/>
    <property type="project" value="TreeGrafter"/>
</dbReference>
<dbReference type="PROSITE" id="PS00496">
    <property type="entry name" value="PII_GLNB_UMP"/>
    <property type="match status" value="1"/>
</dbReference>
<dbReference type="Pfam" id="PF00543">
    <property type="entry name" value="P-II"/>
    <property type="match status" value="1"/>
</dbReference>
<evidence type="ECO:0000256" key="1">
    <source>
        <dbReference type="ARBA" id="ARBA00011233"/>
    </source>
</evidence>
<dbReference type="AlphaFoldDB" id="A0A845Q791"/>
<dbReference type="PROSITE" id="PS00638">
    <property type="entry name" value="PII_GLNB_CTER"/>
    <property type="match status" value="1"/>
</dbReference>
<evidence type="ECO:0000256" key="6">
    <source>
        <dbReference type="ARBA" id="ARBA00023163"/>
    </source>
</evidence>
<dbReference type="Gene3D" id="3.30.70.120">
    <property type="match status" value="1"/>
</dbReference>
<dbReference type="InterPro" id="IPR011322">
    <property type="entry name" value="N-reg_PII-like_a/b"/>
</dbReference>
<accession>A0A845Q791</accession>
<dbReference type="EMBL" id="WXYQ01000001">
    <property type="protein sequence ID" value="NBG94433.1"/>
    <property type="molecule type" value="Genomic_DNA"/>
</dbReference>
<keyword evidence="5" id="KW-0805">Transcription regulation</keyword>
<dbReference type="GO" id="GO:0005524">
    <property type="term" value="F:ATP binding"/>
    <property type="evidence" value="ECO:0007669"/>
    <property type="project" value="TreeGrafter"/>
</dbReference>
<dbReference type="GO" id="GO:0030234">
    <property type="term" value="F:enzyme regulator activity"/>
    <property type="evidence" value="ECO:0007669"/>
    <property type="project" value="InterPro"/>
</dbReference>
<reference evidence="10 11" key="1">
    <citation type="journal article" date="2016" name="Int. J. Syst. Evol. Microbiol.">
        <title>Pyruvatibacter mobilis gen. nov., sp. nov., a marine bacterium from the culture broth of Picochlorum sp. 122.</title>
        <authorList>
            <person name="Wang G."/>
            <person name="Tang M."/>
            <person name="Wu H."/>
            <person name="Dai S."/>
            <person name="Li T."/>
            <person name="Chen C."/>
            <person name="He H."/>
            <person name="Fan J."/>
            <person name="Xiang W."/>
            <person name="Li X."/>
        </authorList>
    </citation>
    <scope>NUCLEOTIDE SEQUENCE [LARGE SCALE GENOMIC DNA]</scope>
    <source>
        <strain evidence="10 11">GYP-11</strain>
    </source>
</reference>
<comment type="caution">
    <text evidence="10">The sequence shown here is derived from an EMBL/GenBank/DDBJ whole genome shotgun (WGS) entry which is preliminary data.</text>
</comment>
<dbReference type="PANTHER" id="PTHR30115">
    <property type="entry name" value="NITROGEN REGULATORY PROTEIN P-II"/>
    <property type="match status" value="1"/>
</dbReference>
<proteinExistence type="inferred from homology"/>
<comment type="similarity">
    <text evidence="9">Belongs to the P(II) protein family.</text>
</comment>
<dbReference type="PANTHER" id="PTHR30115:SF11">
    <property type="entry name" value="NITROGEN REGULATORY PROTEIN P-II HOMOLOG"/>
    <property type="match status" value="1"/>
</dbReference>
<comment type="subunit">
    <text evidence="1">Homotrimer.</text>
</comment>
<feature type="modified residue" description="O-UMP-tyrosine" evidence="8">
    <location>
        <position position="51"/>
    </location>
</feature>
<name>A0A845Q791_9HYPH</name>
<keyword evidence="3 8" id="KW-0597">Phosphoprotein</keyword>
<evidence type="ECO:0000256" key="7">
    <source>
        <dbReference type="ARBA" id="ARBA00025238"/>
    </source>
</evidence>
<dbReference type="OrthoDB" id="9802729at2"/>
<evidence type="ECO:0000256" key="3">
    <source>
        <dbReference type="ARBA" id="ARBA00022553"/>
    </source>
</evidence>
<sequence length="114" mass="12106">MRMVTAIIKPSRIDEVLNALSGIGIQGLTVTEVKGYGRQKGQTEVYRGAEYIVQLVPKVRVDVACHDAMADKIVDAIAGAAKTGKIGDGKIFVSDLMSAMRIRTGESGNEAING</sequence>
<dbReference type="InterPro" id="IPR015867">
    <property type="entry name" value="N-reg_PII/ATP_PRibTrfase_C"/>
</dbReference>
<dbReference type="PRINTS" id="PR00340">
    <property type="entry name" value="PIIGLNB"/>
</dbReference>
<evidence type="ECO:0000256" key="2">
    <source>
        <dbReference type="ARBA" id="ARBA00015681"/>
    </source>
</evidence>
<dbReference type="InterPro" id="IPR002187">
    <property type="entry name" value="N-reg_PII"/>
</dbReference>
<evidence type="ECO:0000313" key="11">
    <source>
        <dbReference type="Proteomes" id="UP000470384"/>
    </source>
</evidence>
<dbReference type="SUPFAM" id="SSF54913">
    <property type="entry name" value="GlnB-like"/>
    <property type="match status" value="1"/>
</dbReference>
<dbReference type="RefSeq" id="WP_160586530.1">
    <property type="nucleotide sequence ID" value="NZ_BMHN01000001.1"/>
</dbReference>
<comment type="function">
    <text evidence="7">In nitrogen-limiting conditions, when the ratio of Gln to 2-ketoglutarate decreases, P-II is uridylylated to P-II-UMP. P-II-UMP allows the deadenylation of glutamine synthetase (GS), thus activating the enzyme. Conversely, in nitrogen excess P-II is deuridylated and promotes the adenylation of GS. P-II indirectly controls the transcription of the GS gene (glnA). P-II prevents NR-II-catalyzed conversion of NR-I to NR-I-phosphate, the transcriptional activator of glnA. When P-II is uridylylated to P-II-UMP, these events are reversed.</text>
</comment>
<evidence type="ECO:0000313" key="10">
    <source>
        <dbReference type="EMBL" id="NBG94433.1"/>
    </source>
</evidence>
<evidence type="ECO:0000256" key="9">
    <source>
        <dbReference type="RuleBase" id="RU003936"/>
    </source>
</evidence>
<keyword evidence="6" id="KW-0804">Transcription</keyword>
<dbReference type="InterPro" id="IPR002332">
    <property type="entry name" value="N-reg_PII_urydylation_site"/>
</dbReference>
<dbReference type="GO" id="GO:0006808">
    <property type="term" value="P:regulation of nitrogen utilization"/>
    <property type="evidence" value="ECO:0007669"/>
    <property type="project" value="InterPro"/>
</dbReference>
<dbReference type="GeneID" id="300653412"/>
<dbReference type="SMART" id="SM00938">
    <property type="entry name" value="P-II"/>
    <property type="match status" value="1"/>
</dbReference>
<protein>
    <recommendedName>
        <fullName evidence="2">Nitrogen regulatory protein P-II</fullName>
    </recommendedName>
</protein>
<keyword evidence="11" id="KW-1185">Reference proteome</keyword>
<dbReference type="Proteomes" id="UP000470384">
    <property type="component" value="Unassembled WGS sequence"/>
</dbReference>
<keyword evidence="4" id="KW-0547">Nucleotide-binding</keyword>